<evidence type="ECO:0000256" key="6">
    <source>
        <dbReference type="ARBA" id="ARBA00023284"/>
    </source>
</evidence>
<keyword evidence="3 7" id="KW-0732">Signal</keyword>
<evidence type="ECO:0000259" key="8">
    <source>
        <dbReference type="PROSITE" id="PS51352"/>
    </source>
</evidence>
<comment type="caution">
    <text evidence="9">The sequence shown here is derived from an EMBL/GenBank/DDBJ whole genome shotgun (WGS) entry which is preliminary data.</text>
</comment>
<dbReference type="AlphaFoldDB" id="A0A839ZF64"/>
<sequence>MQRRHFLTLAGLLAAGMALPTAPLLAEGVDVDAILRDPAAPTAGNPKGDVTVVAFLDYNCPFCKKAAPDLERAVREDGKIRLVYKDWPILTEASVYGAQMALAAKYQGGYAKVHHALMAIPGRGVSKEQMAAAVRASGVDIDRLNADLKAHAGEISTLLKRNLAQAESIGLQGTPTYLIGPFRTSTLDYAGFKEAFAEARRRQAAE</sequence>
<name>A0A839ZF64_9HYPH</name>
<keyword evidence="6" id="KW-0676">Redox-active center</keyword>
<evidence type="ECO:0000256" key="3">
    <source>
        <dbReference type="ARBA" id="ARBA00022729"/>
    </source>
</evidence>
<gene>
    <name evidence="9" type="ORF">FHS55_003971</name>
</gene>
<proteinExistence type="inferred from homology"/>
<accession>A0A839ZF64</accession>
<evidence type="ECO:0000256" key="7">
    <source>
        <dbReference type="SAM" id="SignalP"/>
    </source>
</evidence>
<keyword evidence="9" id="KW-0413">Isomerase</keyword>
<evidence type="ECO:0000256" key="1">
    <source>
        <dbReference type="ARBA" id="ARBA00003565"/>
    </source>
</evidence>
<dbReference type="PROSITE" id="PS51352">
    <property type="entry name" value="THIOREDOXIN_2"/>
    <property type="match status" value="1"/>
</dbReference>
<feature type="chain" id="PRO_5032482264" evidence="7">
    <location>
        <begin position="27"/>
        <end position="206"/>
    </location>
</feature>
<keyword evidence="5" id="KW-1015">Disulfide bond</keyword>
<comment type="function">
    <text evidence="1">May be required for disulfide bond formation in some proteins.</text>
</comment>
<dbReference type="PANTHER" id="PTHR13887:SF14">
    <property type="entry name" value="DISULFIDE BOND FORMATION PROTEIN D"/>
    <property type="match status" value="1"/>
</dbReference>
<dbReference type="GO" id="GO:0016853">
    <property type="term" value="F:isomerase activity"/>
    <property type="evidence" value="ECO:0007669"/>
    <property type="project" value="UniProtKB-KW"/>
</dbReference>
<dbReference type="CDD" id="cd03023">
    <property type="entry name" value="DsbA_Com1_like"/>
    <property type="match status" value="1"/>
</dbReference>
<keyword evidence="10" id="KW-1185">Reference proteome</keyword>
<protein>
    <submittedName>
        <fullName evidence="9">Protein-disulfide isomerase</fullName>
    </submittedName>
</protein>
<dbReference type="InterPro" id="IPR012336">
    <property type="entry name" value="Thioredoxin-like_fold"/>
</dbReference>
<comment type="similarity">
    <text evidence="2">Belongs to the thioredoxin family. DsbA subfamily.</text>
</comment>
<feature type="domain" description="Thioredoxin" evidence="8">
    <location>
        <begin position="13"/>
        <end position="201"/>
    </location>
</feature>
<evidence type="ECO:0000256" key="2">
    <source>
        <dbReference type="ARBA" id="ARBA00005791"/>
    </source>
</evidence>
<dbReference type="InterPro" id="IPR036249">
    <property type="entry name" value="Thioredoxin-like_sf"/>
</dbReference>
<keyword evidence="4" id="KW-0560">Oxidoreductase</keyword>
<dbReference type="InterPro" id="IPR013766">
    <property type="entry name" value="Thioredoxin_domain"/>
</dbReference>
<evidence type="ECO:0000256" key="5">
    <source>
        <dbReference type="ARBA" id="ARBA00023157"/>
    </source>
</evidence>
<dbReference type="PANTHER" id="PTHR13887">
    <property type="entry name" value="GLUTATHIONE S-TRANSFERASE KAPPA"/>
    <property type="match status" value="1"/>
</dbReference>
<reference evidence="9 10" key="1">
    <citation type="submission" date="2020-08" db="EMBL/GenBank/DDBJ databases">
        <title>Genomic Encyclopedia of Type Strains, Phase IV (KMG-IV): sequencing the most valuable type-strain genomes for metagenomic binning, comparative biology and taxonomic classification.</title>
        <authorList>
            <person name="Goeker M."/>
        </authorList>
    </citation>
    <scope>NUCLEOTIDE SEQUENCE [LARGE SCALE GENOMIC DNA]</scope>
    <source>
        <strain evidence="9 10">DSM 5895</strain>
    </source>
</reference>
<dbReference type="SUPFAM" id="SSF52833">
    <property type="entry name" value="Thioredoxin-like"/>
    <property type="match status" value="1"/>
</dbReference>
<dbReference type="EMBL" id="JACICD010000009">
    <property type="protein sequence ID" value="MBB3773338.1"/>
    <property type="molecule type" value="Genomic_DNA"/>
</dbReference>
<evidence type="ECO:0000256" key="4">
    <source>
        <dbReference type="ARBA" id="ARBA00023002"/>
    </source>
</evidence>
<evidence type="ECO:0000313" key="9">
    <source>
        <dbReference type="EMBL" id="MBB3773338.1"/>
    </source>
</evidence>
<dbReference type="RefSeq" id="WP_183191477.1">
    <property type="nucleotide sequence ID" value="NZ_JACICD010000009.1"/>
</dbReference>
<dbReference type="GO" id="GO:0016491">
    <property type="term" value="F:oxidoreductase activity"/>
    <property type="evidence" value="ECO:0007669"/>
    <property type="project" value="UniProtKB-KW"/>
</dbReference>
<dbReference type="Pfam" id="PF13462">
    <property type="entry name" value="Thioredoxin_4"/>
    <property type="match status" value="1"/>
</dbReference>
<dbReference type="Proteomes" id="UP000533469">
    <property type="component" value="Unassembled WGS sequence"/>
</dbReference>
<organism evidence="9 10">
    <name type="scientific">Ancylobacter tetraedralis</name>
    <dbReference type="NCBI Taxonomy" id="217068"/>
    <lineage>
        <taxon>Bacteria</taxon>
        <taxon>Pseudomonadati</taxon>
        <taxon>Pseudomonadota</taxon>
        <taxon>Alphaproteobacteria</taxon>
        <taxon>Hyphomicrobiales</taxon>
        <taxon>Xanthobacteraceae</taxon>
        <taxon>Ancylobacter</taxon>
    </lineage>
</organism>
<feature type="signal peptide" evidence="7">
    <location>
        <begin position="1"/>
        <end position="26"/>
    </location>
</feature>
<dbReference type="Gene3D" id="3.40.30.10">
    <property type="entry name" value="Glutaredoxin"/>
    <property type="match status" value="1"/>
</dbReference>
<evidence type="ECO:0000313" key="10">
    <source>
        <dbReference type="Proteomes" id="UP000533469"/>
    </source>
</evidence>